<proteinExistence type="predicted"/>
<keyword evidence="9" id="KW-0614">Plasmid</keyword>
<dbReference type="GO" id="GO:0022857">
    <property type="term" value="F:transmembrane transporter activity"/>
    <property type="evidence" value="ECO:0007669"/>
    <property type="project" value="InterPro"/>
</dbReference>
<evidence type="ECO:0000256" key="3">
    <source>
        <dbReference type="ARBA" id="ARBA00022475"/>
    </source>
</evidence>
<geneLocation type="plasmid" evidence="9 10">
    <name>unnamed2</name>
</geneLocation>
<gene>
    <name evidence="9" type="ORF">DEW08_27650</name>
</gene>
<protein>
    <submittedName>
        <fullName evidence="9">Sugar ABC transporter permease</fullName>
    </submittedName>
</protein>
<sequence>MTTVALSNEPPNQPRKFDVVQFLEKYGVLLFLILLCAGFALHSPMFLSVRNITNILTEVSIYGIVAVGMTCVILTGGVDLAVGSVLAFAALVGAWVVTGIGMPNLGGMGFLLALLIACAVGTLTGYVHGKVITLFSVPPFIVTLGGMTIWRGATLVMNDGAPVAGFDAGYRWWGRGDVLGIPVPVLVLFAVAAACYVVLRYTRFGRQIYAVGGNPEAARLSGINVNRVLVSVYVIVGFLAGLAGFLLSARLGSAEAIAGTSYELRIIASVVIGGTSLFGGIGGVGGTVIGALLIGVLLNGLVMMNVSPYYQQIVMGVIIVLAVAFDTYAKMRRGKR</sequence>
<evidence type="ECO:0000256" key="4">
    <source>
        <dbReference type="ARBA" id="ARBA00022519"/>
    </source>
</evidence>
<dbReference type="AlphaFoldDB" id="A0A2S2CZ76"/>
<feature type="transmembrane region" description="Helical" evidence="8">
    <location>
        <begin position="228"/>
        <end position="249"/>
    </location>
</feature>
<dbReference type="GO" id="GO:0005886">
    <property type="term" value="C:plasma membrane"/>
    <property type="evidence" value="ECO:0007669"/>
    <property type="project" value="UniProtKB-SubCell"/>
</dbReference>
<evidence type="ECO:0000256" key="1">
    <source>
        <dbReference type="ARBA" id="ARBA00004651"/>
    </source>
</evidence>
<feature type="transmembrane region" description="Helical" evidence="8">
    <location>
        <begin position="59"/>
        <end position="78"/>
    </location>
</feature>
<reference evidence="10" key="1">
    <citation type="submission" date="2018-05" db="EMBL/GenBank/DDBJ databases">
        <title>Azospirillum thermophila sp. nov., a novel isolated from hot spring.</title>
        <authorList>
            <person name="Zhao Z."/>
        </authorList>
    </citation>
    <scope>NUCLEOTIDE SEQUENCE [LARGE SCALE GENOMIC DNA]</scope>
    <source>
        <strain evidence="10">CFH 70021</strain>
        <plasmid evidence="10">unnamed2</plasmid>
    </source>
</reference>
<feature type="transmembrane region" description="Helical" evidence="8">
    <location>
        <begin position="178"/>
        <end position="199"/>
    </location>
</feature>
<accession>A0A2S2CZ76</accession>
<evidence type="ECO:0000256" key="6">
    <source>
        <dbReference type="ARBA" id="ARBA00022989"/>
    </source>
</evidence>
<keyword evidence="10" id="KW-1185">Reference proteome</keyword>
<dbReference type="CDD" id="cd06579">
    <property type="entry name" value="TM_PBP1_transp_AraH_like"/>
    <property type="match status" value="1"/>
</dbReference>
<keyword evidence="6 8" id="KW-1133">Transmembrane helix</keyword>
<feature type="transmembrane region" description="Helical" evidence="8">
    <location>
        <begin position="270"/>
        <end position="297"/>
    </location>
</feature>
<dbReference type="PANTHER" id="PTHR32196:SF21">
    <property type="entry name" value="ABC TRANSPORTER PERMEASE PROTEIN YPHD-RELATED"/>
    <property type="match status" value="1"/>
</dbReference>
<dbReference type="Proteomes" id="UP000245629">
    <property type="component" value="Plasmid unnamed2"/>
</dbReference>
<dbReference type="OrthoDB" id="7351039at2"/>
<keyword evidence="5 8" id="KW-0812">Transmembrane</keyword>
<comment type="subcellular location">
    <subcellularLocation>
        <location evidence="1">Cell membrane</location>
        <topology evidence="1">Multi-pass membrane protein</topology>
    </subcellularLocation>
</comment>
<dbReference type="InterPro" id="IPR001851">
    <property type="entry name" value="ABC_transp_permease"/>
</dbReference>
<evidence type="ECO:0000256" key="7">
    <source>
        <dbReference type="ARBA" id="ARBA00023136"/>
    </source>
</evidence>
<evidence type="ECO:0000256" key="5">
    <source>
        <dbReference type="ARBA" id="ARBA00022692"/>
    </source>
</evidence>
<feature type="transmembrane region" description="Helical" evidence="8">
    <location>
        <begin position="309"/>
        <end position="329"/>
    </location>
</feature>
<dbReference type="EMBL" id="CP029357">
    <property type="protein sequence ID" value="AWK89833.1"/>
    <property type="molecule type" value="Genomic_DNA"/>
</dbReference>
<dbReference type="PANTHER" id="PTHR32196">
    <property type="entry name" value="ABC TRANSPORTER PERMEASE PROTEIN YPHD-RELATED-RELATED"/>
    <property type="match status" value="1"/>
</dbReference>
<evidence type="ECO:0000256" key="2">
    <source>
        <dbReference type="ARBA" id="ARBA00022448"/>
    </source>
</evidence>
<dbReference type="Pfam" id="PF02653">
    <property type="entry name" value="BPD_transp_2"/>
    <property type="match status" value="1"/>
</dbReference>
<name>A0A2S2CZ76_9PROT</name>
<feature type="transmembrane region" description="Helical" evidence="8">
    <location>
        <begin position="135"/>
        <end position="157"/>
    </location>
</feature>
<keyword evidence="4" id="KW-0997">Cell inner membrane</keyword>
<organism evidence="9 10">
    <name type="scientific">Azospirillum thermophilum</name>
    <dbReference type="NCBI Taxonomy" id="2202148"/>
    <lineage>
        <taxon>Bacteria</taxon>
        <taxon>Pseudomonadati</taxon>
        <taxon>Pseudomonadota</taxon>
        <taxon>Alphaproteobacteria</taxon>
        <taxon>Rhodospirillales</taxon>
        <taxon>Azospirillaceae</taxon>
        <taxon>Azospirillum</taxon>
    </lineage>
</organism>
<dbReference type="RefSeq" id="WP_109333524.1">
    <property type="nucleotide sequence ID" value="NZ_CP029357.1"/>
</dbReference>
<evidence type="ECO:0000256" key="8">
    <source>
        <dbReference type="SAM" id="Phobius"/>
    </source>
</evidence>
<evidence type="ECO:0000313" key="9">
    <source>
        <dbReference type="EMBL" id="AWK89833.1"/>
    </source>
</evidence>
<keyword evidence="3" id="KW-1003">Cell membrane</keyword>
<keyword evidence="7 8" id="KW-0472">Membrane</keyword>
<feature type="transmembrane region" description="Helical" evidence="8">
    <location>
        <begin position="26"/>
        <end position="47"/>
    </location>
</feature>
<evidence type="ECO:0000313" key="10">
    <source>
        <dbReference type="Proteomes" id="UP000245629"/>
    </source>
</evidence>
<feature type="transmembrane region" description="Helical" evidence="8">
    <location>
        <begin position="109"/>
        <end position="129"/>
    </location>
</feature>
<keyword evidence="2" id="KW-0813">Transport</keyword>
<dbReference type="KEGG" id="azz:DEW08_27650"/>